<dbReference type="Proteomes" id="UP000734511">
    <property type="component" value="Unassembled WGS sequence"/>
</dbReference>
<name>A0ABX0ZUM6_9ACTN</name>
<evidence type="ECO:0000256" key="2">
    <source>
        <dbReference type="ARBA" id="ARBA00023033"/>
    </source>
</evidence>
<organism evidence="5 6">
    <name type="scientific">Actinacidiphila epipremni</name>
    <dbReference type="NCBI Taxonomy" id="2053013"/>
    <lineage>
        <taxon>Bacteria</taxon>
        <taxon>Bacillati</taxon>
        <taxon>Actinomycetota</taxon>
        <taxon>Actinomycetes</taxon>
        <taxon>Kitasatosporales</taxon>
        <taxon>Streptomycetaceae</taxon>
        <taxon>Actinacidiphila</taxon>
    </lineage>
</organism>
<evidence type="ECO:0000256" key="3">
    <source>
        <dbReference type="SAM" id="MobiDB-lite"/>
    </source>
</evidence>
<dbReference type="CDD" id="cd01097">
    <property type="entry name" value="Tetrahydromethanopterin_reductase"/>
    <property type="match status" value="1"/>
</dbReference>
<accession>A0ABX0ZUM6</accession>
<sequence>MRVGVGYLNFVASPETADARGLFGELLDDAVWADGAGFAGLWVTEHHFSTYSLTSSPLLLLAQVAAVAPRLRLGTSVLVLPLWDPVRLACDVSSLDVLSGGRLDIGIGRGYQPHEFAVFGRSPQDSRARYEETALALRALLGARDSTFAGTRHRLDVPATVLPRTVQRPHPPIWAAALSPDSVAFAVREGFHFMVNAAMPEKAVLEHCRRVRRALADEAGAAGSAGSAAAGGSARSVGSAAGSAAGEGGAGVREIAVNRFLHVGTDPALRRLAVREVARQLATSKALAEGGAPVGGAAPAPLPEELTADELAAAEELLVAGTPDEVTEQLARYADAGATYLIAGFRYGLFPSEAARASMRAFAARCLPRLAAGSAVQP</sequence>
<keyword evidence="2" id="KW-0503">Monooxygenase</keyword>
<feature type="compositionally biased region" description="Low complexity" evidence="3">
    <location>
        <begin position="223"/>
        <end position="244"/>
    </location>
</feature>
<evidence type="ECO:0000256" key="1">
    <source>
        <dbReference type="ARBA" id="ARBA00023002"/>
    </source>
</evidence>
<dbReference type="InterPro" id="IPR050766">
    <property type="entry name" value="Bact_Lucif_Oxidored"/>
</dbReference>
<evidence type="ECO:0000259" key="4">
    <source>
        <dbReference type="Pfam" id="PF00296"/>
    </source>
</evidence>
<proteinExistence type="predicted"/>
<keyword evidence="1" id="KW-0560">Oxidoreductase</keyword>
<gene>
    <name evidence="5" type="ORF">HCN08_17620</name>
</gene>
<evidence type="ECO:0000313" key="6">
    <source>
        <dbReference type="Proteomes" id="UP000734511"/>
    </source>
</evidence>
<dbReference type="PANTHER" id="PTHR30137">
    <property type="entry name" value="LUCIFERASE-LIKE MONOOXYGENASE"/>
    <property type="match status" value="1"/>
</dbReference>
<reference evidence="5 6" key="1">
    <citation type="submission" date="2020-03" db="EMBL/GenBank/DDBJ databases">
        <title>WGS of actinomycetes isolated from Thailand.</title>
        <authorList>
            <person name="Thawai C."/>
        </authorList>
    </citation>
    <scope>NUCLEOTIDE SEQUENCE [LARGE SCALE GENOMIC DNA]</scope>
    <source>
        <strain evidence="5 6">PRB2-1</strain>
    </source>
</reference>
<comment type="caution">
    <text evidence="5">The sequence shown here is derived from an EMBL/GenBank/DDBJ whole genome shotgun (WGS) entry which is preliminary data.</text>
</comment>
<dbReference type="InterPro" id="IPR011251">
    <property type="entry name" value="Luciferase-like_dom"/>
</dbReference>
<dbReference type="Gene3D" id="3.20.20.30">
    <property type="entry name" value="Luciferase-like domain"/>
    <property type="match status" value="1"/>
</dbReference>
<protein>
    <submittedName>
        <fullName evidence="5">LLM class flavin-dependent oxidoreductase</fullName>
    </submittedName>
</protein>
<feature type="domain" description="Luciferase-like" evidence="4">
    <location>
        <begin position="5"/>
        <end position="339"/>
    </location>
</feature>
<dbReference type="SUPFAM" id="SSF51679">
    <property type="entry name" value="Bacterial luciferase-like"/>
    <property type="match status" value="1"/>
</dbReference>
<keyword evidence="6" id="KW-1185">Reference proteome</keyword>
<dbReference type="InterPro" id="IPR036661">
    <property type="entry name" value="Luciferase-like_sf"/>
</dbReference>
<feature type="region of interest" description="Disordered" evidence="3">
    <location>
        <begin position="223"/>
        <end position="247"/>
    </location>
</feature>
<evidence type="ECO:0000313" key="5">
    <source>
        <dbReference type="EMBL" id="NJP45203.1"/>
    </source>
</evidence>
<dbReference type="PANTHER" id="PTHR30137:SF8">
    <property type="entry name" value="BLR5498 PROTEIN"/>
    <property type="match status" value="1"/>
</dbReference>
<dbReference type="Pfam" id="PF00296">
    <property type="entry name" value="Bac_luciferase"/>
    <property type="match status" value="1"/>
</dbReference>
<dbReference type="EMBL" id="JAATEJ010000013">
    <property type="protein sequence ID" value="NJP45203.1"/>
    <property type="molecule type" value="Genomic_DNA"/>
</dbReference>